<evidence type="ECO:0000256" key="1">
    <source>
        <dbReference type="SAM" id="MobiDB-lite"/>
    </source>
</evidence>
<feature type="compositionally biased region" description="Basic and acidic residues" evidence="1">
    <location>
        <begin position="123"/>
        <end position="142"/>
    </location>
</feature>
<feature type="region of interest" description="Disordered" evidence="1">
    <location>
        <begin position="118"/>
        <end position="142"/>
    </location>
</feature>
<evidence type="ECO:0000313" key="2">
    <source>
        <dbReference type="Proteomes" id="UP000887578"/>
    </source>
</evidence>
<protein>
    <submittedName>
        <fullName evidence="3">Uncharacterized protein</fullName>
    </submittedName>
</protein>
<reference evidence="3" key="1">
    <citation type="submission" date="2022-11" db="UniProtKB">
        <authorList>
            <consortium name="WormBaseParasite"/>
        </authorList>
    </citation>
    <scope>IDENTIFICATION</scope>
</reference>
<organism evidence="2 3">
    <name type="scientific">Panagrolaimus davidi</name>
    <dbReference type="NCBI Taxonomy" id="227884"/>
    <lineage>
        <taxon>Eukaryota</taxon>
        <taxon>Metazoa</taxon>
        <taxon>Ecdysozoa</taxon>
        <taxon>Nematoda</taxon>
        <taxon>Chromadorea</taxon>
        <taxon>Rhabditida</taxon>
        <taxon>Tylenchina</taxon>
        <taxon>Panagrolaimomorpha</taxon>
        <taxon>Panagrolaimoidea</taxon>
        <taxon>Panagrolaimidae</taxon>
        <taxon>Panagrolaimus</taxon>
    </lineage>
</organism>
<name>A0A914PK79_9BILA</name>
<keyword evidence="2" id="KW-1185">Reference proteome</keyword>
<feature type="region of interest" description="Disordered" evidence="1">
    <location>
        <begin position="1"/>
        <end position="23"/>
    </location>
</feature>
<evidence type="ECO:0000313" key="3">
    <source>
        <dbReference type="WBParaSite" id="PDA_v2.g16200.t1"/>
    </source>
</evidence>
<sequence length="142" mass="16167">MQSLWHDDVNPQAEETSKIDEKKNLNERFEKVFNARSSMEPQQVIQNVNETPADGVKEDKEAVQLSDDREEKYVQNTIQKDLIENPEVVLDSNNTVFAAPTIVSNSDVTFSTISLDESADTNDTVKEKNQDQEESNLYKKSD</sequence>
<accession>A0A914PK79</accession>
<proteinExistence type="predicted"/>
<dbReference type="WBParaSite" id="PDA_v2.g16200.t1">
    <property type="protein sequence ID" value="PDA_v2.g16200.t1"/>
    <property type="gene ID" value="PDA_v2.g16200"/>
</dbReference>
<dbReference type="Proteomes" id="UP000887578">
    <property type="component" value="Unplaced"/>
</dbReference>
<dbReference type="AlphaFoldDB" id="A0A914PK79"/>